<feature type="chain" id="PRO_5045623687" description="Lipoprotein" evidence="1">
    <location>
        <begin position="20"/>
        <end position="181"/>
    </location>
</feature>
<sequence>MLRSALIVMLLLVSLPAFAAERSSRTRVSANGTFSVRLVEKAPGQCTLEVSKESGPVWKLKECVGGVDDLYFVSNDGERVWVLYPLAPKGTKKLPGKKFRKVPAWANTVVAVQYDRQGGRVQERSLLDFVGQRELPEVRQLGQHLKWLEGLLGVPGKGPRLTDAGHIEFETVGSKSHKLTF</sequence>
<evidence type="ECO:0000313" key="3">
    <source>
        <dbReference type="Proteomes" id="UP001611383"/>
    </source>
</evidence>
<name>A0ABY9X741_9BACT</name>
<dbReference type="EMBL" id="CP043494">
    <property type="protein sequence ID" value="WNG51217.1"/>
    <property type="molecule type" value="Genomic_DNA"/>
</dbReference>
<proteinExistence type="predicted"/>
<keyword evidence="3" id="KW-1185">Reference proteome</keyword>
<keyword evidence="1" id="KW-0732">Signal</keyword>
<evidence type="ECO:0008006" key="4">
    <source>
        <dbReference type="Google" id="ProtNLM"/>
    </source>
</evidence>
<gene>
    <name evidence="2" type="ORF">F0U60_49115</name>
</gene>
<evidence type="ECO:0000256" key="1">
    <source>
        <dbReference type="SAM" id="SignalP"/>
    </source>
</evidence>
<feature type="signal peptide" evidence="1">
    <location>
        <begin position="1"/>
        <end position="19"/>
    </location>
</feature>
<reference evidence="2 3" key="1">
    <citation type="submission" date="2019-08" db="EMBL/GenBank/DDBJ databases">
        <title>Archangium and Cystobacter genomes.</title>
        <authorList>
            <person name="Chen I.-C.K."/>
            <person name="Wielgoss S."/>
        </authorList>
    </citation>
    <scope>NUCLEOTIDE SEQUENCE [LARGE SCALE GENOMIC DNA]</scope>
    <source>
        <strain evidence="2 3">Cbm 6</strain>
    </source>
</reference>
<organism evidence="2 3">
    <name type="scientific">Archangium minus</name>
    <dbReference type="NCBI Taxonomy" id="83450"/>
    <lineage>
        <taxon>Bacteria</taxon>
        <taxon>Pseudomonadati</taxon>
        <taxon>Myxococcota</taxon>
        <taxon>Myxococcia</taxon>
        <taxon>Myxococcales</taxon>
        <taxon>Cystobacterineae</taxon>
        <taxon>Archangiaceae</taxon>
        <taxon>Archangium</taxon>
    </lineage>
</organism>
<evidence type="ECO:0000313" key="2">
    <source>
        <dbReference type="EMBL" id="WNG51217.1"/>
    </source>
</evidence>
<dbReference type="Proteomes" id="UP001611383">
    <property type="component" value="Chromosome"/>
</dbReference>
<accession>A0ABY9X741</accession>
<protein>
    <recommendedName>
        <fullName evidence="4">Lipoprotein</fullName>
    </recommendedName>
</protein>
<dbReference type="RefSeq" id="WP_395811223.1">
    <property type="nucleotide sequence ID" value="NZ_CP043494.1"/>
</dbReference>